<dbReference type="PANTHER" id="PTHR11852">
    <property type="entry name" value="PLATELET-ACTIVATING FACTOR ACETYLHYDROLASE"/>
    <property type="match status" value="1"/>
</dbReference>
<protein>
    <recommendedName>
        <fullName evidence="3">Little elongation complex subunit 1 C-terminal domain-containing protein</fullName>
    </recommendedName>
</protein>
<keyword evidence="5" id="KW-1185">Reference proteome</keyword>
<dbReference type="PANTHER" id="PTHR11852:SF4">
    <property type="entry name" value="LITTLE ELONGATION COMPLEX SUBUNIT 1"/>
    <property type="match status" value="1"/>
</dbReference>
<dbReference type="EMBL" id="JBHFQA010000017">
    <property type="protein sequence ID" value="KAL2084888.1"/>
    <property type="molecule type" value="Genomic_DNA"/>
</dbReference>
<feature type="compositionally biased region" description="Polar residues" evidence="2">
    <location>
        <begin position="597"/>
        <end position="614"/>
    </location>
</feature>
<evidence type="ECO:0000259" key="3">
    <source>
        <dbReference type="Pfam" id="PF25817"/>
    </source>
</evidence>
<organism evidence="4 5">
    <name type="scientific">Coilia grayii</name>
    <name type="common">Gray's grenadier anchovy</name>
    <dbReference type="NCBI Taxonomy" id="363190"/>
    <lineage>
        <taxon>Eukaryota</taxon>
        <taxon>Metazoa</taxon>
        <taxon>Chordata</taxon>
        <taxon>Craniata</taxon>
        <taxon>Vertebrata</taxon>
        <taxon>Euteleostomi</taxon>
        <taxon>Actinopterygii</taxon>
        <taxon>Neopterygii</taxon>
        <taxon>Teleostei</taxon>
        <taxon>Clupei</taxon>
        <taxon>Clupeiformes</taxon>
        <taxon>Clupeoidei</taxon>
        <taxon>Engraulidae</taxon>
        <taxon>Coilinae</taxon>
        <taxon>Coilia</taxon>
    </lineage>
</organism>
<feature type="region of interest" description="Disordered" evidence="2">
    <location>
        <begin position="425"/>
        <end position="461"/>
    </location>
</feature>
<name>A0ABD1JFM0_9TELE</name>
<feature type="region of interest" description="Disordered" evidence="2">
    <location>
        <begin position="740"/>
        <end position="781"/>
    </location>
</feature>
<feature type="region of interest" description="Disordered" evidence="2">
    <location>
        <begin position="258"/>
        <end position="280"/>
    </location>
</feature>
<proteinExistence type="predicted"/>
<sequence>MAPFEGLHKSDVHMLEELERTKGSLKRCRDGVSDESRDPEAKTLKDQIIFQLKILQDSNLKQSAEVAFLQKENKALECKLQKAQEKLGKLEKEANKERRSSGVQTERRELCSTVVQTDVPERRSASVQAKPTCENSILVQTDPTEESMMDLGKIRRLVVDLWHNVDPQSLSGTPLLPGTLVYRSPPGPSVGQAGVPVPKKQLSVSHVHPSAHAVNRAPVKSPLRRPAVCEESLVSVEDILRLFMPLPPLLSPVHHPDYLGASEDEDVQLSEEEEDGGEEHHIFKEEDMKEVLFSSNGPKELPIAFNGLKRLAIPSNGQKQAVFPTETPPTGKPHRRSLTGTQEQEGEALCLQVSMNVGSQWRSAFFTEAAESLSENQGSGEEKTVGDEDMESEIGMDEQSADEACSNSIVDAKCNPFAMYSSSCESKNKSIGDHSSASAGPATDPHHNSGSGDTNGFRHSNAKVDNTEEKHTHLVNGSAALQSVKGEEIICDKEQTSHLKPSSTDCDKIMKLQDKDQTKESIEKYTGETLRSESLKGEQNGHDQNHDDVTRLGGVGQNGHQENLQDPMSSRFTEPEQNPQSDVHDLVNPTLREEKQTGQPHTPSDELGNSSVTKQMCEAWGEKPSEDRCEDTESSEDLDRVGLQRKVRMAQSRRESHQSTGGINGSLEKEESKEEPWKDLTCSLDIKTPSPVAQGEAVEKSAKKKDTIIITSQNKNTDQPSWSLDDALNNGLNAMSALKNEQNAQPEAEPGTAGLPQVTEDKPTRNLPKDMSPLSGIHSPESLVTNGTSTLNYLTDGAVHGNGFEVSGPPSRDEGIYTRVKSMRDCPRPVCAAALMAPVESLQNIRSMMGPPLRPLLLPLLATPPRSVRPELRSGPVMARLTQDGSEQAAPASAPSANSTFRSGQQVSYSPATTPSPCKSVPSSPLQFGSATPKHAVPVPCRHPVSALNPISPAASVPAAQENSMQMLDSMYPELSAQARTLSILRGNVSLARPAPEPSTPPQTNGATPVSSGFNSVATAFTKTQQTGKRVGTNVLLPKSAKKLRLGGSPVPVSTRPPSDLVVEPLPVLGEAKDQPVLNGQKEPIAQVDNAASSKECIISQALAKLASSCLDLLPVVRSHVFIKRISSVPILTDEEKEVLSDFCTKHKSLSEDFLSAILAQLKTERTTLGRNSLQSLCRVYTALCRQNDDRLKANTLAYSLLKEDFPDAAKLVLFMVTTWPQLLTCGSALCKAIHAVVHIRAEGEVLQYLSAYLHWESNPPCDVPQLVSSTLAMLCSGARMQFQHHSRHGDDLCPTSWEYIFTIDLLCVQQKWKWTHDIIISKELWPIMNMWATQPRSQKGPIADVTVAAVLRLIGRLGQQGMKEKFTTAVRKIASVINVLGRQGQAEGVPWEVQLATVYTIYDLSPSNPKEALAALAEWRGEATGRVPPGITSCLTQISSLSRKASS</sequence>
<feature type="region of interest" description="Disordered" evidence="2">
    <location>
        <begin position="320"/>
        <end position="341"/>
    </location>
</feature>
<feature type="compositionally biased region" description="Polar residues" evidence="2">
    <location>
        <begin position="448"/>
        <end position="458"/>
    </location>
</feature>
<feature type="compositionally biased region" description="Polar residues" evidence="2">
    <location>
        <begin position="1002"/>
        <end position="1013"/>
    </location>
</feature>
<evidence type="ECO:0000313" key="4">
    <source>
        <dbReference type="EMBL" id="KAL2084888.1"/>
    </source>
</evidence>
<evidence type="ECO:0000313" key="5">
    <source>
        <dbReference type="Proteomes" id="UP001591681"/>
    </source>
</evidence>
<dbReference type="Proteomes" id="UP001591681">
    <property type="component" value="Unassembled WGS sequence"/>
</dbReference>
<comment type="caution">
    <text evidence="4">The sequence shown here is derived from an EMBL/GenBank/DDBJ whole genome shotgun (WGS) entry which is preliminary data.</text>
</comment>
<feature type="compositionally biased region" description="Acidic residues" evidence="2">
    <location>
        <begin position="387"/>
        <end position="401"/>
    </location>
</feature>
<dbReference type="Pfam" id="PF25817">
    <property type="entry name" value="ICE1_C"/>
    <property type="match status" value="1"/>
</dbReference>
<feature type="coiled-coil region" evidence="1">
    <location>
        <begin position="59"/>
        <end position="100"/>
    </location>
</feature>
<feature type="compositionally biased region" description="Polar residues" evidence="2">
    <location>
        <begin position="558"/>
        <end position="581"/>
    </location>
</feature>
<evidence type="ECO:0000256" key="1">
    <source>
        <dbReference type="SAM" id="Coils"/>
    </source>
</evidence>
<feature type="region of interest" description="Disordered" evidence="2">
    <location>
        <begin position="883"/>
        <end position="935"/>
    </location>
</feature>
<reference evidence="4 5" key="1">
    <citation type="submission" date="2024-09" db="EMBL/GenBank/DDBJ databases">
        <title>A chromosome-level genome assembly of Gray's grenadier anchovy, Coilia grayii.</title>
        <authorList>
            <person name="Fu Z."/>
        </authorList>
    </citation>
    <scope>NUCLEOTIDE SEQUENCE [LARGE SCALE GENOMIC DNA]</scope>
    <source>
        <strain evidence="4">G4</strain>
        <tissue evidence="4">Muscle</tissue>
    </source>
</reference>
<evidence type="ECO:0000256" key="2">
    <source>
        <dbReference type="SAM" id="MobiDB-lite"/>
    </source>
</evidence>
<keyword evidence="1" id="KW-0175">Coiled coil</keyword>
<feature type="region of interest" description="Disordered" evidence="2">
    <location>
        <begin position="369"/>
        <end position="404"/>
    </location>
</feature>
<feature type="compositionally biased region" description="Basic and acidic residues" evidence="2">
    <location>
        <begin position="667"/>
        <end position="678"/>
    </location>
</feature>
<feature type="compositionally biased region" description="Basic and acidic residues" evidence="2">
    <location>
        <begin position="759"/>
        <end position="768"/>
    </location>
</feature>
<gene>
    <name evidence="4" type="ORF">ACEWY4_020406</name>
</gene>
<feature type="compositionally biased region" description="Polar residues" evidence="2">
    <location>
        <begin position="898"/>
        <end position="930"/>
    </location>
</feature>
<feature type="region of interest" description="Disordered" evidence="2">
    <location>
        <begin position="991"/>
        <end position="1013"/>
    </location>
</feature>
<feature type="compositionally biased region" description="Basic and acidic residues" evidence="2">
    <location>
        <begin position="512"/>
        <end position="550"/>
    </location>
</feature>
<feature type="domain" description="Little elongation complex subunit 1 C-terminal" evidence="3">
    <location>
        <begin position="1250"/>
        <end position="1439"/>
    </location>
</feature>
<dbReference type="InterPro" id="IPR057881">
    <property type="entry name" value="ICE1_C"/>
</dbReference>
<accession>A0ABD1JFM0</accession>
<feature type="compositionally biased region" description="Acidic residues" evidence="2">
    <location>
        <begin position="262"/>
        <end position="277"/>
    </location>
</feature>
<feature type="region of interest" description="Disordered" evidence="2">
    <location>
        <begin position="512"/>
        <end position="704"/>
    </location>
</feature>